<dbReference type="Pfam" id="PF00270">
    <property type="entry name" value="DEAD"/>
    <property type="match status" value="1"/>
</dbReference>
<evidence type="ECO:0000256" key="3">
    <source>
        <dbReference type="ARBA" id="ARBA00022801"/>
    </source>
</evidence>
<dbReference type="GO" id="GO:0005524">
    <property type="term" value="F:ATP binding"/>
    <property type="evidence" value="ECO:0007669"/>
    <property type="project" value="UniProtKB-KW"/>
</dbReference>
<dbReference type="InterPro" id="IPR027417">
    <property type="entry name" value="P-loop_NTPase"/>
</dbReference>
<keyword evidence="9" id="KW-1185">Reference proteome</keyword>
<dbReference type="EMBL" id="CACRXK020031576">
    <property type="protein sequence ID" value="CAB4043132.1"/>
    <property type="molecule type" value="Genomic_DNA"/>
</dbReference>
<keyword evidence="5 7" id="KW-0067">ATP-binding</keyword>
<evidence type="ECO:0000256" key="1">
    <source>
        <dbReference type="ARBA" id="ARBA00005446"/>
    </source>
</evidence>
<dbReference type="Gene3D" id="1.10.10.10">
    <property type="entry name" value="Winged helix-like DNA-binding domain superfamily/Winged helix DNA-binding domain"/>
    <property type="match status" value="1"/>
</dbReference>
<dbReference type="CDD" id="cd17920">
    <property type="entry name" value="DEXHc_RecQ"/>
    <property type="match status" value="1"/>
</dbReference>
<evidence type="ECO:0000313" key="9">
    <source>
        <dbReference type="Proteomes" id="UP001152795"/>
    </source>
</evidence>
<protein>
    <recommendedName>
        <fullName evidence="7">ATP-dependent DNA helicase</fullName>
        <ecNumber evidence="7">5.6.2.4</ecNumber>
    </recommendedName>
</protein>
<keyword evidence="3 7" id="KW-0378">Hydrolase</keyword>
<keyword evidence="7" id="KW-0539">Nucleus</keyword>
<dbReference type="EC" id="5.6.2.4" evidence="7"/>
<dbReference type="InterPro" id="IPR032284">
    <property type="entry name" value="RecQ_Zn-bd"/>
</dbReference>
<dbReference type="Pfam" id="PF09382">
    <property type="entry name" value="RQC"/>
    <property type="match status" value="1"/>
</dbReference>
<evidence type="ECO:0000256" key="4">
    <source>
        <dbReference type="ARBA" id="ARBA00022806"/>
    </source>
</evidence>
<organism evidence="8 9">
    <name type="scientific">Paramuricea clavata</name>
    <name type="common">Red gorgonian</name>
    <name type="synonym">Violescent sea-whip</name>
    <dbReference type="NCBI Taxonomy" id="317549"/>
    <lineage>
        <taxon>Eukaryota</taxon>
        <taxon>Metazoa</taxon>
        <taxon>Cnidaria</taxon>
        <taxon>Anthozoa</taxon>
        <taxon>Octocorallia</taxon>
        <taxon>Malacalcyonacea</taxon>
        <taxon>Plexauridae</taxon>
        <taxon>Paramuricea</taxon>
    </lineage>
</organism>
<dbReference type="InterPro" id="IPR004589">
    <property type="entry name" value="DNA_helicase_ATP-dep_RecQ"/>
</dbReference>
<reference evidence="8" key="1">
    <citation type="submission" date="2020-04" db="EMBL/GenBank/DDBJ databases">
        <authorList>
            <person name="Alioto T."/>
            <person name="Alioto T."/>
            <person name="Gomez Garrido J."/>
        </authorList>
    </citation>
    <scope>NUCLEOTIDE SEQUENCE</scope>
    <source>
        <strain evidence="8">A484AB</strain>
    </source>
</reference>
<dbReference type="PANTHER" id="PTHR13710:SF152">
    <property type="entry name" value="ATP-DEPENDENT DNA HELICASE Q5"/>
    <property type="match status" value="1"/>
</dbReference>
<comment type="catalytic activity">
    <reaction evidence="7">
        <text>ATP + H2O = ADP + phosphate + H(+)</text>
        <dbReference type="Rhea" id="RHEA:13065"/>
        <dbReference type="ChEBI" id="CHEBI:15377"/>
        <dbReference type="ChEBI" id="CHEBI:15378"/>
        <dbReference type="ChEBI" id="CHEBI:30616"/>
        <dbReference type="ChEBI" id="CHEBI:43474"/>
        <dbReference type="ChEBI" id="CHEBI:456216"/>
    </reaction>
</comment>
<dbReference type="Gene3D" id="3.40.50.300">
    <property type="entry name" value="P-loop containing nucleotide triphosphate hydrolases"/>
    <property type="match status" value="2"/>
</dbReference>
<dbReference type="PROSITE" id="PS51192">
    <property type="entry name" value="HELICASE_ATP_BIND_1"/>
    <property type="match status" value="1"/>
</dbReference>
<proteinExistence type="inferred from homology"/>
<comment type="caution">
    <text evidence="8">The sequence shown here is derived from an EMBL/GenBank/DDBJ whole genome shotgun (WGS) entry which is preliminary data.</text>
</comment>
<dbReference type="GO" id="GO:0005737">
    <property type="term" value="C:cytoplasm"/>
    <property type="evidence" value="ECO:0007669"/>
    <property type="project" value="TreeGrafter"/>
</dbReference>
<dbReference type="PROSITE" id="PS51194">
    <property type="entry name" value="HELICASE_CTER"/>
    <property type="match status" value="1"/>
</dbReference>
<sequence length="622" mass="69671">MKKLSSFSSGKYQQIFVKDENFLKTYNSWKSGDDVEIECVRNIATEHYIESMVDTNMVTENLQSSTCSSTNDQQECYINKPKNAGWTDLLKCGTLSPSRGSDLKPVMEMMFGHASFQPKQEQALDLILAGKTVFVSLPTSGGKSLLYMLPSIISRSLTVVVVPLKSLMEDQFARCQELGLPAAILHGDVSYCDREKVYAELKQPNSEIRLLYITAEFLSNTPSLMELLVQLHATNSLRQFVVDEAHCVSQWGHDFRPAYKFLKSLHTKFPKVPFLLLSASATICVREDVCKMIGLSSVAILQSSCVRSNLQYQVHEKGKKTIDEIAKDLSTADCGLVYCNTRAETEVVAAKLQTANIKCKAYHGGLSAGLKKKLQSLWIDGSLSTLVCTTAFGMGIDKANVRVIIHYSLPASIEEYYQESGRGGRNGCACKCVIYFSRNDKPFHLRGIYDYCLMQNIPIHLNSRMLTFQKVVKYCMQLGGCRWQTIANHFGEEMLPCSACDLCQKKQTHNVADMTNNAITAIKCLQKLKSSGKSNFTLKYLANVLTGKKQKDLISNQHHLIPEYGQIKLTVGRCESLLQNLVVEDILREVPPRKGSKNRNALYIDFGCFYMNVLSNDMVVMC</sequence>
<dbReference type="InterPro" id="IPR001650">
    <property type="entry name" value="Helicase_C-like"/>
</dbReference>
<dbReference type="GO" id="GO:0016787">
    <property type="term" value="F:hydrolase activity"/>
    <property type="evidence" value="ECO:0007669"/>
    <property type="project" value="UniProtKB-KW"/>
</dbReference>
<dbReference type="Pfam" id="PF00271">
    <property type="entry name" value="Helicase_C"/>
    <property type="match status" value="1"/>
</dbReference>
<dbReference type="InterPro" id="IPR011545">
    <property type="entry name" value="DEAD/DEAH_box_helicase_dom"/>
</dbReference>
<evidence type="ECO:0000256" key="7">
    <source>
        <dbReference type="RuleBase" id="RU364117"/>
    </source>
</evidence>
<dbReference type="GO" id="GO:0009378">
    <property type="term" value="F:four-way junction helicase activity"/>
    <property type="evidence" value="ECO:0007669"/>
    <property type="project" value="TreeGrafter"/>
</dbReference>
<dbReference type="Proteomes" id="UP001152795">
    <property type="component" value="Unassembled WGS sequence"/>
</dbReference>
<dbReference type="SUPFAM" id="SSF46785">
    <property type="entry name" value="Winged helix' DNA-binding domain"/>
    <property type="match status" value="1"/>
</dbReference>
<evidence type="ECO:0000256" key="6">
    <source>
        <dbReference type="ARBA" id="ARBA00034617"/>
    </source>
</evidence>
<dbReference type="InterPro" id="IPR018982">
    <property type="entry name" value="RQC_domain"/>
</dbReference>
<dbReference type="PANTHER" id="PTHR13710">
    <property type="entry name" value="DNA HELICASE RECQ FAMILY MEMBER"/>
    <property type="match status" value="1"/>
</dbReference>
<comment type="catalytic activity">
    <reaction evidence="6 7">
        <text>Couples ATP hydrolysis with the unwinding of duplex DNA by translocating in the 3'-5' direction.</text>
        <dbReference type="EC" id="5.6.2.4"/>
    </reaction>
</comment>
<accession>A0A6S7LSK0</accession>
<gene>
    <name evidence="8" type="ORF">PACLA_8A054091</name>
</gene>
<dbReference type="AlphaFoldDB" id="A0A6S7LSK0"/>
<dbReference type="InterPro" id="IPR036390">
    <property type="entry name" value="WH_DNA-bd_sf"/>
</dbReference>
<keyword evidence="2 7" id="KW-0547">Nucleotide-binding</keyword>
<evidence type="ECO:0000256" key="2">
    <source>
        <dbReference type="ARBA" id="ARBA00022741"/>
    </source>
</evidence>
<dbReference type="SMART" id="SM00487">
    <property type="entry name" value="DEXDc"/>
    <property type="match status" value="1"/>
</dbReference>
<dbReference type="Pfam" id="PF16124">
    <property type="entry name" value="RecQ_Zn_bind"/>
    <property type="match status" value="1"/>
</dbReference>
<dbReference type="GO" id="GO:0003676">
    <property type="term" value="F:nucleic acid binding"/>
    <property type="evidence" value="ECO:0007669"/>
    <property type="project" value="InterPro"/>
</dbReference>
<evidence type="ECO:0000313" key="8">
    <source>
        <dbReference type="EMBL" id="CAB4043132.1"/>
    </source>
</evidence>
<dbReference type="GO" id="GO:0000724">
    <property type="term" value="P:double-strand break repair via homologous recombination"/>
    <property type="evidence" value="ECO:0007669"/>
    <property type="project" value="TreeGrafter"/>
</dbReference>
<keyword evidence="4 7" id="KW-0347">Helicase</keyword>
<dbReference type="GO" id="GO:0005694">
    <property type="term" value="C:chromosome"/>
    <property type="evidence" value="ECO:0007669"/>
    <property type="project" value="TreeGrafter"/>
</dbReference>
<comment type="similarity">
    <text evidence="1 7">Belongs to the helicase family. RecQ subfamily.</text>
</comment>
<comment type="subcellular location">
    <subcellularLocation>
        <location evidence="7">Nucleus</location>
    </subcellularLocation>
</comment>
<dbReference type="OrthoDB" id="10261556at2759"/>
<name>A0A6S7LSK0_PARCT</name>
<dbReference type="GO" id="GO:0006260">
    <property type="term" value="P:DNA replication"/>
    <property type="evidence" value="ECO:0007669"/>
    <property type="project" value="InterPro"/>
</dbReference>
<evidence type="ECO:0000256" key="5">
    <source>
        <dbReference type="ARBA" id="ARBA00022840"/>
    </source>
</evidence>
<dbReference type="NCBIfam" id="TIGR00614">
    <property type="entry name" value="recQ_fam"/>
    <property type="match status" value="1"/>
</dbReference>
<dbReference type="GO" id="GO:0043138">
    <property type="term" value="F:3'-5' DNA helicase activity"/>
    <property type="evidence" value="ECO:0007669"/>
    <property type="project" value="UniProtKB-EC"/>
</dbReference>
<dbReference type="SMART" id="SM00490">
    <property type="entry name" value="HELICc"/>
    <property type="match status" value="1"/>
</dbReference>
<dbReference type="GO" id="GO:0005634">
    <property type="term" value="C:nucleus"/>
    <property type="evidence" value="ECO:0007669"/>
    <property type="project" value="UniProtKB-SubCell"/>
</dbReference>
<dbReference type="InterPro" id="IPR014001">
    <property type="entry name" value="Helicase_ATP-bd"/>
</dbReference>
<dbReference type="InterPro" id="IPR036388">
    <property type="entry name" value="WH-like_DNA-bd_sf"/>
</dbReference>
<dbReference type="SUPFAM" id="SSF52540">
    <property type="entry name" value="P-loop containing nucleoside triphosphate hydrolases"/>
    <property type="match status" value="1"/>
</dbReference>